<feature type="compositionally biased region" description="Acidic residues" evidence="1">
    <location>
        <begin position="436"/>
        <end position="448"/>
    </location>
</feature>
<evidence type="ECO:0000259" key="2">
    <source>
        <dbReference type="PROSITE" id="PS51387"/>
    </source>
</evidence>
<dbReference type="PANTHER" id="PTHR43762">
    <property type="entry name" value="L-GULONOLACTONE OXIDASE"/>
    <property type="match status" value="1"/>
</dbReference>
<dbReference type="EMBL" id="JAEHOE010000040">
    <property type="protein sequence ID" value="KAG2493004.1"/>
    <property type="molecule type" value="Genomic_DNA"/>
</dbReference>
<evidence type="ECO:0000313" key="4">
    <source>
        <dbReference type="Proteomes" id="UP000612055"/>
    </source>
</evidence>
<feature type="region of interest" description="Disordered" evidence="1">
    <location>
        <begin position="94"/>
        <end position="136"/>
    </location>
</feature>
<accession>A0A835Y0C9</accession>
<dbReference type="Proteomes" id="UP000612055">
    <property type="component" value="Unassembled WGS sequence"/>
</dbReference>
<protein>
    <recommendedName>
        <fullName evidence="2">FAD-binding PCMH-type domain-containing protein</fullName>
    </recommendedName>
</protein>
<dbReference type="InterPro" id="IPR016169">
    <property type="entry name" value="FAD-bd_PCMH_sub2"/>
</dbReference>
<dbReference type="PROSITE" id="PS51387">
    <property type="entry name" value="FAD_PCMH"/>
    <property type="match status" value="1"/>
</dbReference>
<feature type="region of interest" description="Disordered" evidence="1">
    <location>
        <begin position="422"/>
        <end position="495"/>
    </location>
</feature>
<dbReference type="InterPro" id="IPR006094">
    <property type="entry name" value="Oxid_FAD_bind_N"/>
</dbReference>
<feature type="compositionally biased region" description="Low complexity" evidence="1">
    <location>
        <begin position="117"/>
        <end position="129"/>
    </location>
</feature>
<dbReference type="InterPro" id="IPR036318">
    <property type="entry name" value="FAD-bd_PCMH-like_sf"/>
</dbReference>
<keyword evidence="4" id="KW-1185">Reference proteome</keyword>
<evidence type="ECO:0000256" key="1">
    <source>
        <dbReference type="SAM" id="MobiDB-lite"/>
    </source>
</evidence>
<organism evidence="3 4">
    <name type="scientific">Edaphochlamys debaryana</name>
    <dbReference type="NCBI Taxonomy" id="47281"/>
    <lineage>
        <taxon>Eukaryota</taxon>
        <taxon>Viridiplantae</taxon>
        <taxon>Chlorophyta</taxon>
        <taxon>core chlorophytes</taxon>
        <taxon>Chlorophyceae</taxon>
        <taxon>CS clade</taxon>
        <taxon>Chlamydomonadales</taxon>
        <taxon>Chlamydomonadales incertae sedis</taxon>
        <taxon>Edaphochlamys</taxon>
    </lineage>
</organism>
<dbReference type="GO" id="GO:0016899">
    <property type="term" value="F:oxidoreductase activity, acting on the CH-OH group of donors, oxygen as acceptor"/>
    <property type="evidence" value="ECO:0007669"/>
    <property type="project" value="InterPro"/>
</dbReference>
<dbReference type="PANTHER" id="PTHR43762:SF5">
    <property type="entry name" value="FAD-BINDING PCMH-TYPE DOMAIN-CONTAINING PROTEIN"/>
    <property type="match status" value="1"/>
</dbReference>
<feature type="region of interest" description="Disordered" evidence="1">
    <location>
        <begin position="177"/>
        <end position="210"/>
    </location>
</feature>
<dbReference type="SUPFAM" id="SSF56176">
    <property type="entry name" value="FAD-binding/transporter-associated domain-like"/>
    <property type="match status" value="1"/>
</dbReference>
<dbReference type="GO" id="GO:0071949">
    <property type="term" value="F:FAD binding"/>
    <property type="evidence" value="ECO:0007669"/>
    <property type="project" value="InterPro"/>
</dbReference>
<sequence length="684" mass="70997">MHRARRQSSVGNTHLAEAIAASFSQEETSDCVVIFCREAEPTAAKRQRGDAAADATDGRPQLEGEVVFGAPLPAHSLILRFASTRFAAQLARWAPADQPAPTGPDPHAASGPGGPSSSGSKRSCPDPSSTPGGRPLELSSIRQALETVRVADYLEIRGCGAACVRHVTLQLHRGVADAGRGPGVARGSASRGAATAASGSAAAPGPEAEAEAEPAVLQLYSCSQLWPDPASEPGFAAALSNAKPALVRHFGDALAALNRQPLQRQLLRLPAAGLEALLESDLFATDSEDSVLTLLATWTAANWARTDAAARRRLAGLGSFQGLRFPVGLRARLSVGRWRHGRREDACVSTFDRVDSLSLNTGLGVTGAIRLMPATGGRVGAGGGGGTGAAGEGEGAAGEGEGAAWSAYLHGGRISGSLTVLPEEGDAEEGAGVGESGEESEEEEDEEGEGRRGADEWEDIDVDGVIAELRGGQGSEDEEDDGDEEESDGSSAQLVEGRTEWLVVASGVQGHSRVKGVGGGWSWNQPFFCQTNGTLAPSNDGYTPAMTAGAPPPAPGGPANVVMETLRPLVIAVNESERSVTVDAGVRTIDLLRFLAAYVTPSAPSGWTLPAFPWFVFQTLGEAVSTGTHGSSLRHKSLSSQVLELTVVLANGTVRTFSSETDPFLMRAPRISVGRLGIVTHIRR</sequence>
<dbReference type="InterPro" id="IPR016166">
    <property type="entry name" value="FAD-bd_PCMH"/>
</dbReference>
<dbReference type="InterPro" id="IPR010031">
    <property type="entry name" value="FAD_lactone_oxidase-like"/>
</dbReference>
<name>A0A835Y0C9_9CHLO</name>
<dbReference type="Pfam" id="PF01565">
    <property type="entry name" value="FAD_binding_4"/>
    <property type="match status" value="1"/>
</dbReference>
<dbReference type="OrthoDB" id="610608at2759"/>
<proteinExistence type="predicted"/>
<feature type="compositionally biased region" description="Acidic residues" evidence="1">
    <location>
        <begin position="475"/>
        <end position="488"/>
    </location>
</feature>
<gene>
    <name evidence="3" type="ORF">HYH03_008668</name>
</gene>
<feature type="domain" description="FAD-binding PCMH-type" evidence="2">
    <location>
        <begin position="487"/>
        <end position="684"/>
    </location>
</feature>
<dbReference type="Gene3D" id="3.30.465.10">
    <property type="match status" value="1"/>
</dbReference>
<dbReference type="AlphaFoldDB" id="A0A835Y0C9"/>
<comment type="caution">
    <text evidence="3">The sequence shown here is derived from an EMBL/GenBank/DDBJ whole genome shotgun (WGS) entry which is preliminary data.</text>
</comment>
<feature type="compositionally biased region" description="Low complexity" evidence="1">
    <location>
        <begin position="183"/>
        <end position="207"/>
    </location>
</feature>
<reference evidence="3" key="1">
    <citation type="journal article" date="2020" name="bioRxiv">
        <title>Comparative genomics of Chlamydomonas.</title>
        <authorList>
            <person name="Craig R.J."/>
            <person name="Hasan A.R."/>
            <person name="Ness R.W."/>
            <person name="Keightley P.D."/>
        </authorList>
    </citation>
    <scope>NUCLEOTIDE SEQUENCE</scope>
    <source>
        <strain evidence="3">CCAP 11/70</strain>
    </source>
</reference>
<evidence type="ECO:0000313" key="3">
    <source>
        <dbReference type="EMBL" id="KAG2493004.1"/>
    </source>
</evidence>